<dbReference type="Pfam" id="PF16332">
    <property type="entry name" value="DUF4962"/>
    <property type="match status" value="1"/>
</dbReference>
<dbReference type="Gene3D" id="2.60.40.2750">
    <property type="match status" value="1"/>
</dbReference>
<reference evidence="4" key="2">
    <citation type="journal article" date="2021" name="PeerJ">
        <title>Extensive microbial diversity within the chicken gut microbiome revealed by metagenomics and culture.</title>
        <authorList>
            <person name="Gilroy R."/>
            <person name="Ravi A."/>
            <person name="Getino M."/>
            <person name="Pursley I."/>
            <person name="Horton D.L."/>
            <person name="Alikhan N.F."/>
            <person name="Baker D."/>
            <person name="Gharbi K."/>
            <person name="Hall N."/>
            <person name="Watson M."/>
            <person name="Adriaenssens E.M."/>
            <person name="Foster-Nyarko E."/>
            <person name="Jarju S."/>
            <person name="Secka A."/>
            <person name="Antonio M."/>
            <person name="Oren A."/>
            <person name="Chaudhuri R.R."/>
            <person name="La Ragione R."/>
            <person name="Hildebrand F."/>
            <person name="Pallen M.J."/>
        </authorList>
    </citation>
    <scope>NUCLEOTIDE SEQUENCE</scope>
    <source>
        <strain evidence="4">4920</strain>
    </source>
</reference>
<feature type="domain" description="F5/8 type C" evidence="3">
    <location>
        <begin position="1236"/>
        <end position="1382"/>
    </location>
</feature>
<proteinExistence type="predicted"/>
<sequence length="1382" mass="151840">MKKISKFVCCLLSIAMLLTVLPSGMVWSSAAVDMETVNGYLDFEAEDTDYDKDKLKLVKDKELYSGGQALSVPAEDKDDPPADAEAHIDLSFTADVGGTYTIWMRNTASVSNQAGQSVYLSYGGPDQPYSWTKIEGEPDEPAWTKLCSMNVAAGETGYARLRVRQMMGIAFDRFIITNDTSFTPDDVTLGLAEATPTPSPVSTPDADTVAIKTENGNAIIEAEDLEFNETRFAVAKNENASGGEALAVQTEDKNEPPATQAADIDLSFVADAPGTYNVWMRNTATQENSSGNSVFLSVGSDPYQYFVIQGTPEEFAWTKLGTVTINEAGGIGMVRLIARQSYNISIDKFIITSNRAFNPEGMDPDPTQAAVSELPSGVYPTPSITPPPSHPRLFFTEADIPTLKANLDAEQNAAAKAAWEESMNYDSDGTLPAPTSGGSNFDYQVFNAIEAKAYDYAINGNTEHGESAIAMIKNALATADFMNDQFKVRAYGRLIMTVGKVYDWCYDLLSDDDKTLLIANTAASASNLSVQYPPSGMGVIVGHGAEGQLLMHLMSFAIATYNEQPDIYNYVAGRFFDEYIEPRNYYYQSGSYHQGSSYTRYTNDIVCAFMFKRMSGVDVFSDDFHSVFYELLYRRRPDGQNFRTGDDFNEYGNQSSSFWPSYLTPLLYGSAYYSDPYLKREAEKCSPNLSSFPEDTEGAFTATMFLILNDPNLQGESNVALPLTRYFGSPNGAMIARTGWNDGYDSPDAIAYMKIGERWAANHEHLDSGNFQIYYKGILASESGYYGAGYGSTHDYNYHKRGVAHNILTIYDPDEEMNYYGAVANDGGQKTPMNGEEPTNMEKWMNEGYQRATVTAHEFGPDPVTPEYSYLAGDITDAYSDKVDEVLRSMVFLPLEDSDHPATFIVMDKVTSTNENFQKSWLLHMQEEPQVEGNKIIVTRTEGDYNGRMVNETLLPQSVNISKIGGEGQEFMIGDTNYGYTVTPTAVAEVGWGRVEVSPAEANETDYFLNVMTVSDADTTAPDLESTLIEGDNYAGAVISNRVAVFAKDKDRISGSLSFDVPGSGDYKMFVAGLTAGTWTVSTGEDVIVTEEGGVAYFTAPAGTVTLTYKDTNATREEVNLELQNVETIGIKVGGMFIYSDVPAFMENDRTLVPMRAIFEALDADVEWDESTATATATKDGRVVTITEGSNIAYIDGVPQELDVTATIYNDRFAVPVRFVSEAFNAKVEWDPFAESVLITPGIIIPPNQDETIASIIGCETSGSFNGEVGEYSFDGDLGTVWSVEGTDEWIVYEFDQEYTIESMLIYLNKATERVAYFDVLASTDGVNFTPVITDGAGNGKTESETFTFQTPVTAKYIKYVAKGNNTSDWNAIKEIRFNIAQ</sequence>
<evidence type="ECO:0000256" key="2">
    <source>
        <dbReference type="SAM" id="SignalP"/>
    </source>
</evidence>
<dbReference type="PROSITE" id="PS50022">
    <property type="entry name" value="FA58C_3"/>
    <property type="match status" value="1"/>
</dbReference>
<dbReference type="Proteomes" id="UP000886743">
    <property type="component" value="Unassembled WGS sequence"/>
</dbReference>
<dbReference type="SUPFAM" id="SSF49785">
    <property type="entry name" value="Galactose-binding domain-like"/>
    <property type="match status" value="1"/>
</dbReference>
<dbReference type="SUPFAM" id="SSF55383">
    <property type="entry name" value="Copper amine oxidase, domain N"/>
    <property type="match status" value="1"/>
</dbReference>
<gene>
    <name evidence="4" type="ORF">IAC74_00905</name>
</gene>
<dbReference type="Gene3D" id="1.50.10.100">
    <property type="entry name" value="Chondroitin AC/alginate lyase"/>
    <property type="match status" value="1"/>
</dbReference>
<protein>
    <submittedName>
        <fullName evidence="4">Discoidin domain-containing protein</fullName>
    </submittedName>
</protein>
<keyword evidence="1" id="KW-0326">Glycosidase</keyword>
<dbReference type="InterPro" id="IPR036582">
    <property type="entry name" value="Mao_N_sf"/>
</dbReference>
<evidence type="ECO:0000313" key="4">
    <source>
        <dbReference type="EMBL" id="HIV02103.1"/>
    </source>
</evidence>
<name>A0A9D1NGK3_9FIRM</name>
<dbReference type="Gene3D" id="2.70.98.70">
    <property type="match status" value="1"/>
</dbReference>
<dbReference type="InterPro" id="IPR040925">
    <property type="entry name" value="HepII_C"/>
</dbReference>
<dbReference type="Gene3D" id="2.60.120.260">
    <property type="entry name" value="Galactose-binding domain-like"/>
    <property type="match status" value="2"/>
</dbReference>
<dbReference type="Pfam" id="PF07833">
    <property type="entry name" value="Cu_amine_oxidN1"/>
    <property type="match status" value="1"/>
</dbReference>
<reference evidence="4" key="1">
    <citation type="submission" date="2020-10" db="EMBL/GenBank/DDBJ databases">
        <authorList>
            <person name="Gilroy R."/>
        </authorList>
    </citation>
    <scope>NUCLEOTIDE SEQUENCE</scope>
    <source>
        <strain evidence="4">4920</strain>
    </source>
</reference>
<dbReference type="EMBL" id="DVOF01000026">
    <property type="protein sequence ID" value="HIV02103.1"/>
    <property type="molecule type" value="Genomic_DNA"/>
</dbReference>
<organism evidence="4 5">
    <name type="scientific">Candidatus Aphodoplasma excrementigallinarum</name>
    <dbReference type="NCBI Taxonomy" id="2840673"/>
    <lineage>
        <taxon>Bacteria</taxon>
        <taxon>Bacillati</taxon>
        <taxon>Bacillota</taxon>
        <taxon>Clostridia</taxon>
        <taxon>Eubacteriales</taxon>
        <taxon>Candidatus Aphodoplasma</taxon>
    </lineage>
</organism>
<feature type="chain" id="PRO_5038822002" evidence="2">
    <location>
        <begin position="26"/>
        <end position="1382"/>
    </location>
</feature>
<feature type="signal peptide" evidence="2">
    <location>
        <begin position="1"/>
        <end position="25"/>
    </location>
</feature>
<dbReference type="GO" id="GO:0016798">
    <property type="term" value="F:hydrolase activity, acting on glycosyl bonds"/>
    <property type="evidence" value="ECO:0007669"/>
    <property type="project" value="UniProtKB-KW"/>
</dbReference>
<accession>A0A9D1NGK3</accession>
<dbReference type="Pfam" id="PF18675">
    <property type="entry name" value="HepII_C"/>
    <property type="match status" value="1"/>
</dbReference>
<dbReference type="InterPro" id="IPR012854">
    <property type="entry name" value="Cu_amine_oxidase-like_N"/>
</dbReference>
<keyword evidence="1" id="KW-0378">Hydrolase</keyword>
<dbReference type="Gene3D" id="3.30.457.10">
    <property type="entry name" value="Copper amine oxidase-like, N-terminal domain"/>
    <property type="match status" value="1"/>
</dbReference>
<comment type="caution">
    <text evidence="4">The sequence shown here is derived from an EMBL/GenBank/DDBJ whole genome shotgun (WGS) entry which is preliminary data.</text>
</comment>
<dbReference type="Pfam" id="PF00754">
    <property type="entry name" value="F5_F8_type_C"/>
    <property type="match status" value="1"/>
</dbReference>
<evidence type="ECO:0000259" key="3">
    <source>
        <dbReference type="PROSITE" id="PS50022"/>
    </source>
</evidence>
<evidence type="ECO:0000313" key="5">
    <source>
        <dbReference type="Proteomes" id="UP000886743"/>
    </source>
</evidence>
<dbReference type="InterPro" id="IPR008929">
    <property type="entry name" value="Chondroitin_lyas"/>
</dbReference>
<evidence type="ECO:0000256" key="1">
    <source>
        <dbReference type="ARBA" id="ARBA00023295"/>
    </source>
</evidence>
<dbReference type="InterPro" id="IPR032518">
    <property type="entry name" value="HepII_N"/>
</dbReference>
<dbReference type="InterPro" id="IPR008979">
    <property type="entry name" value="Galactose-bd-like_sf"/>
</dbReference>
<keyword evidence="2" id="KW-0732">Signal</keyword>
<dbReference type="InterPro" id="IPR000421">
    <property type="entry name" value="FA58C"/>
</dbReference>